<dbReference type="HOGENOM" id="CLU_036181_2_0_7"/>
<dbReference type="InterPro" id="IPR007407">
    <property type="entry name" value="DUF459"/>
</dbReference>
<dbReference type="RefSeq" id="WP_002868906.1">
    <property type="nucleotide sequence ID" value="NC_008787.1"/>
</dbReference>
<keyword evidence="3" id="KW-0002">3D-structure</keyword>
<organism evidence="1 2">
    <name type="scientific">Campylobacter jejuni subsp. jejuni serotype O:23/36 (strain 81-176)</name>
    <dbReference type="NCBI Taxonomy" id="354242"/>
    <lineage>
        <taxon>Bacteria</taxon>
        <taxon>Pseudomonadati</taxon>
        <taxon>Campylobacterota</taxon>
        <taxon>Epsilonproteobacteria</taxon>
        <taxon>Campylobacterales</taxon>
        <taxon>Campylobacteraceae</taxon>
        <taxon>Campylobacter</taxon>
    </lineage>
</organism>
<evidence type="ECO:0007829" key="3">
    <source>
        <dbReference type="PDB" id="8TLB"/>
    </source>
</evidence>
<dbReference type="eggNOG" id="COG2845">
    <property type="taxonomic scope" value="Bacteria"/>
</dbReference>
<dbReference type="KEGG" id="cjj:CJJ81176_0639"/>
<dbReference type="InterPro" id="IPR036514">
    <property type="entry name" value="SGNH_hydro_sf"/>
</dbReference>
<dbReference type="SUPFAM" id="SSF52266">
    <property type="entry name" value="SGNH hydrolase"/>
    <property type="match status" value="1"/>
</dbReference>
<dbReference type="AlphaFoldDB" id="A0A0H3PJC1"/>
<name>A0A0H3PJC1_CAMJJ</name>
<accession>A0A0H3PJC1</accession>
<evidence type="ECO:0000313" key="1">
    <source>
        <dbReference type="EMBL" id="EAQ73321.1"/>
    </source>
</evidence>
<dbReference type="EMBL" id="CP000538">
    <property type="protein sequence ID" value="EAQ73321.1"/>
    <property type="molecule type" value="Genomic_DNA"/>
</dbReference>
<protein>
    <recommendedName>
        <fullName evidence="4">DUF459 domain-containing protein</fullName>
    </recommendedName>
</protein>
<dbReference type="PDB" id="8TLB">
    <property type="method" value="X-ray"/>
    <property type="resolution" value="1.90 A"/>
    <property type="chains" value="A=113-336"/>
</dbReference>
<reference evidence="3" key="2">
    <citation type="journal article" date="2025" name="J. Biol. Chem.">
        <title>The mechanism of peptidoglycan O-acetylation in Gram-negative bacteria typifies bacterial MBOAT-SGNH acyltransferases.</title>
        <authorList>
            <person name="Anderson A.C."/>
            <person name="Schultz B.J."/>
            <person name="Snow E.D."/>
            <person name="Brott A.S."/>
            <person name="Stangherlin S."/>
            <person name="Malloch T."/>
            <person name="London J.R."/>
            <person name="Walker S."/>
            <person name="Clarke A.J."/>
        </authorList>
    </citation>
    <scope>X-RAY CRYSTALLOGRAPHY (1.90 ANGSTROMS) OF 113-336</scope>
</reference>
<dbReference type="GO" id="GO:0004622">
    <property type="term" value="F:phosphatidylcholine lysophospholipase activity"/>
    <property type="evidence" value="ECO:0007669"/>
    <property type="project" value="TreeGrafter"/>
</dbReference>
<evidence type="ECO:0000313" key="2">
    <source>
        <dbReference type="Proteomes" id="UP000000646"/>
    </source>
</evidence>
<dbReference type="InterPro" id="IPR051532">
    <property type="entry name" value="Ester_Hydrolysis_Enzymes"/>
</dbReference>
<dbReference type="PANTHER" id="PTHR30383:SF24">
    <property type="entry name" value="THIOESTERASE 1_PROTEASE 1_LYSOPHOSPHOLIPASE L1"/>
    <property type="match status" value="1"/>
</dbReference>
<dbReference type="Pfam" id="PF04311">
    <property type="entry name" value="DUF459"/>
    <property type="match status" value="1"/>
</dbReference>
<reference evidence="2" key="1">
    <citation type="submission" date="2006-12" db="EMBL/GenBank/DDBJ databases">
        <authorList>
            <person name="Fouts D.E."/>
            <person name="Nelson K.E."/>
            <person name="Sebastian Y."/>
        </authorList>
    </citation>
    <scope>NUCLEOTIDE SEQUENCE [LARGE SCALE GENOMIC DNA]</scope>
    <source>
        <strain evidence="2">81-176</strain>
    </source>
</reference>
<gene>
    <name evidence="1" type="ordered locus">CJJ81176_0639</name>
</gene>
<dbReference type="PANTHER" id="PTHR30383">
    <property type="entry name" value="THIOESTERASE 1/PROTEASE 1/LYSOPHOSPHOLIPASE L1"/>
    <property type="match status" value="1"/>
</dbReference>
<evidence type="ECO:0008006" key="4">
    <source>
        <dbReference type="Google" id="ProtNLM"/>
    </source>
</evidence>
<dbReference type="Gene3D" id="3.40.50.1110">
    <property type="entry name" value="SGNH hydrolase"/>
    <property type="match status" value="1"/>
</dbReference>
<sequence length="336" mass="38791">MSVVRFFFILIIVLGLVVVVMNQSISSYIEQKYHFAFYPHNDLLKEANGFKIKLEQIRAILSNEPLPQTNEETTNQENKSIDENLSKIDKVLNTLENDENTSHKETNPTLIQDANISFIDNTKLELQNGDEFLFIGDSLMQGVAIALNRDLRNLNLKVTDLSKQNTGLSYKSYFDWSKATNEAFIKNSNIKYLVVLLGANDPWDIKKGGNYHRFGSLSWIDIYTSRVDEIIKIAKKHKAKVFWFEIPPVKKEDLNKKIQVLNKIYSDEILKNKEIFINTKLFFSVNDEYSAYIKDENNRSIKVRTDDGVHFTPSGAREMSKLLLEHIKLKEENASK</sequence>
<dbReference type="Proteomes" id="UP000000646">
    <property type="component" value="Chromosome"/>
</dbReference>
<dbReference type="SMR" id="A0A0H3PJC1"/>
<proteinExistence type="evidence at protein level"/>